<reference evidence="8 9" key="1">
    <citation type="submission" date="2021-05" db="EMBL/GenBank/DDBJ databases">
        <title>The draft genome of Geobacter chapellei DSM 13688.</title>
        <authorList>
            <person name="Xu Z."/>
            <person name="Masuda Y."/>
            <person name="Itoh H."/>
            <person name="Senoo K."/>
        </authorList>
    </citation>
    <scope>NUCLEOTIDE SEQUENCE [LARGE SCALE GENOMIC DNA]</scope>
    <source>
        <strain evidence="8 9">DSM 13688</strain>
    </source>
</reference>
<dbReference type="InterPro" id="IPR047347">
    <property type="entry name" value="YvaQ-like_sensor"/>
</dbReference>
<evidence type="ECO:0000256" key="1">
    <source>
        <dbReference type="ARBA" id="ARBA00023224"/>
    </source>
</evidence>
<feature type="coiled-coil region" evidence="4">
    <location>
        <begin position="85"/>
        <end position="112"/>
    </location>
</feature>
<evidence type="ECO:0000313" key="9">
    <source>
        <dbReference type="Proteomes" id="UP000784128"/>
    </source>
</evidence>
<dbReference type="SUPFAM" id="SSF58104">
    <property type="entry name" value="Methyl-accepting chemotaxis protein (MCP) signaling domain"/>
    <property type="match status" value="1"/>
</dbReference>
<dbReference type="PROSITE" id="PS50111">
    <property type="entry name" value="CHEMOTAXIS_TRANSDUC_2"/>
    <property type="match status" value="1"/>
</dbReference>
<dbReference type="InterPro" id="IPR004090">
    <property type="entry name" value="Chemotax_Me-accpt_rcpt"/>
</dbReference>
<evidence type="ECO:0000259" key="6">
    <source>
        <dbReference type="PROSITE" id="PS50111"/>
    </source>
</evidence>
<keyword evidence="1 3" id="KW-0807">Transducer</keyword>
<dbReference type="CDD" id="cd19411">
    <property type="entry name" value="MCP2201-like_sensor"/>
    <property type="match status" value="1"/>
</dbReference>
<dbReference type="CDD" id="cd06225">
    <property type="entry name" value="HAMP"/>
    <property type="match status" value="1"/>
</dbReference>
<dbReference type="PANTHER" id="PTHR32089">
    <property type="entry name" value="METHYL-ACCEPTING CHEMOTAXIS PROTEIN MCPB"/>
    <property type="match status" value="1"/>
</dbReference>
<dbReference type="InterPro" id="IPR024478">
    <property type="entry name" value="HlyB_4HB_MCP"/>
</dbReference>
<keyword evidence="5" id="KW-0472">Membrane</keyword>
<evidence type="ECO:0000313" key="8">
    <source>
        <dbReference type="EMBL" id="MBT1072049.1"/>
    </source>
</evidence>
<accession>A0ABS5U8S8</accession>
<sequence>MEAFVKSSDIKIGVRLGAAFTCVLLLMMLSVASSYYLINKIDNNIDQIVENNHVRTEKAYEALIALNNVVSSARSFTLLENHSNRDQFLKEIQASRQEYKQAIAKIEELDQMEQGKAIIAKLKAVVAPAAAANNKTLELSQKGQREEAIAMLVNETMPLTDKTKDNFVELLNYQKNASKEMNERTATYSHRARYINIILGLVSLLTGIAAAILVTRTITKPISELVAMNNRLADGDLTMNISVTGKDEVGVLADSSRKVIANLNHILKSVAETSSQVASASNQLQSTAEQIATGAEEVASQTSTVATASEEMAATSTDIARNCSMAAESSRQTSASAIKGGAVVQETITGMGKIAEQVRQSAQTVESLGVRSIQIGEIVGTIEDIADQTNLLALNAAIEAARAGEQGRGFAVVADEVRALAERTTKATKEISEMIRTIQNETKVAVQAMEEGVLEVEKGASSSEKSGQALEEILSQVNEVTMQINQIATAAEEQTATTCEITTNVQQVTEVVHNTARGASETATASAQLTANAQLLQELVFRFKLA</sequence>
<name>A0ABS5U8S8_9BACT</name>
<dbReference type="Pfam" id="PF00672">
    <property type="entry name" value="HAMP"/>
    <property type="match status" value="1"/>
</dbReference>
<comment type="similarity">
    <text evidence="2">Belongs to the methyl-accepting chemotaxis (MCP) protein family.</text>
</comment>
<proteinExistence type="inferred from homology"/>
<dbReference type="PANTHER" id="PTHR32089:SF112">
    <property type="entry name" value="LYSOZYME-LIKE PROTEIN-RELATED"/>
    <property type="match status" value="1"/>
</dbReference>
<evidence type="ECO:0000259" key="7">
    <source>
        <dbReference type="PROSITE" id="PS50885"/>
    </source>
</evidence>
<dbReference type="Gene3D" id="1.10.287.950">
    <property type="entry name" value="Methyl-accepting chemotaxis protein"/>
    <property type="match status" value="1"/>
</dbReference>
<dbReference type="CDD" id="cd11386">
    <property type="entry name" value="MCP_signal"/>
    <property type="match status" value="1"/>
</dbReference>
<feature type="transmembrane region" description="Helical" evidence="5">
    <location>
        <begin position="12"/>
        <end position="38"/>
    </location>
</feature>
<dbReference type="InterPro" id="IPR003660">
    <property type="entry name" value="HAMP_dom"/>
</dbReference>
<dbReference type="PRINTS" id="PR00260">
    <property type="entry name" value="CHEMTRNSDUCR"/>
</dbReference>
<gene>
    <name evidence="8" type="ORF">KJB30_09655</name>
</gene>
<organism evidence="8 9">
    <name type="scientific">Pelotalea chapellei</name>
    <dbReference type="NCBI Taxonomy" id="44671"/>
    <lineage>
        <taxon>Bacteria</taxon>
        <taxon>Pseudomonadati</taxon>
        <taxon>Thermodesulfobacteriota</taxon>
        <taxon>Desulfuromonadia</taxon>
        <taxon>Geobacterales</taxon>
        <taxon>Geobacteraceae</taxon>
        <taxon>Pelotalea</taxon>
    </lineage>
</organism>
<dbReference type="EMBL" id="JAHDYS010000008">
    <property type="protein sequence ID" value="MBT1072049.1"/>
    <property type="molecule type" value="Genomic_DNA"/>
</dbReference>
<evidence type="ECO:0000256" key="2">
    <source>
        <dbReference type="ARBA" id="ARBA00029447"/>
    </source>
</evidence>
<evidence type="ECO:0000256" key="5">
    <source>
        <dbReference type="SAM" id="Phobius"/>
    </source>
</evidence>
<dbReference type="SMART" id="SM00283">
    <property type="entry name" value="MA"/>
    <property type="match status" value="1"/>
</dbReference>
<keyword evidence="5" id="KW-0812">Transmembrane</keyword>
<dbReference type="InterPro" id="IPR004089">
    <property type="entry name" value="MCPsignal_dom"/>
</dbReference>
<feature type="transmembrane region" description="Helical" evidence="5">
    <location>
        <begin position="194"/>
        <end position="214"/>
    </location>
</feature>
<protein>
    <submittedName>
        <fullName evidence="8">MCP four helix bundle domain-containing protein</fullName>
    </submittedName>
</protein>
<dbReference type="Pfam" id="PF00015">
    <property type="entry name" value="MCPsignal"/>
    <property type="match status" value="1"/>
</dbReference>
<evidence type="ECO:0000256" key="4">
    <source>
        <dbReference type="SAM" id="Coils"/>
    </source>
</evidence>
<keyword evidence="5" id="KW-1133">Transmembrane helix</keyword>
<evidence type="ECO:0000256" key="3">
    <source>
        <dbReference type="PROSITE-ProRule" id="PRU00284"/>
    </source>
</evidence>
<dbReference type="PROSITE" id="PS50885">
    <property type="entry name" value="HAMP"/>
    <property type="match status" value="1"/>
</dbReference>
<dbReference type="Proteomes" id="UP000784128">
    <property type="component" value="Unassembled WGS sequence"/>
</dbReference>
<feature type="domain" description="Methyl-accepting transducer" evidence="6">
    <location>
        <begin position="273"/>
        <end position="509"/>
    </location>
</feature>
<feature type="domain" description="HAMP" evidence="7">
    <location>
        <begin position="216"/>
        <end position="268"/>
    </location>
</feature>
<keyword evidence="9" id="KW-1185">Reference proteome</keyword>
<keyword evidence="4" id="KW-0175">Coiled coil</keyword>
<dbReference type="SMART" id="SM00304">
    <property type="entry name" value="HAMP"/>
    <property type="match status" value="1"/>
</dbReference>
<comment type="caution">
    <text evidence="8">The sequence shown here is derived from an EMBL/GenBank/DDBJ whole genome shotgun (WGS) entry which is preliminary data.</text>
</comment>
<dbReference type="Pfam" id="PF12729">
    <property type="entry name" value="4HB_MCP_1"/>
    <property type="match status" value="1"/>
</dbReference>